<accession>A0A0D1LGZ3</accession>
<dbReference type="Gene3D" id="3.40.50.300">
    <property type="entry name" value="P-loop containing nucleotide triphosphate hydrolases"/>
    <property type="match status" value="2"/>
</dbReference>
<comment type="caution">
    <text evidence="1">The sequence shown here is derived from an EMBL/GenBank/DDBJ whole genome shotgun (WGS) entry which is preliminary data.</text>
</comment>
<evidence type="ECO:0000313" key="1">
    <source>
        <dbReference type="EMBL" id="KIU19780.1"/>
    </source>
</evidence>
<sequence length="650" mass="74428">MKRGQAAKIRAKGYDLEMIRAVQNPSPTIYHSDFVQYGNGVSTIVTIYDYPRELQQQMWFRRLLNTDDSITIMKIGTENRVKVEKALQSAANANSAIVMDKWQNDQRKLIAKNDYSQNMSDLNDALNGQEIYKRLYVRVLFTARTIEDLRRKLDDFRQRLSNFKSMVYAGEMPNHMRQFFVPATKVQNLALKDKGFPMKAYALAGTYAFNQTFLNDARGADLATTFQGGEVTFDPSHTDGKHRTTAYNLVVGDSGSGKSTWVHQQIDPLFARGDTIWLFDRTRRYFPHVEQLGGTILTMDGSQNRVNIMHVFGTVLDANGNIDVINSFLQHLEKVKTYYATINPEAGVGELNLFMDELRRFYIEDQEMWSYSPEDHPEELRVIGLAANAYPTLETFISYLQARLLNMRDFTPQNRTRLDNIVMILRNLLNQYGSKVNGHTNVPDLSGEQLILFDSAGMAEWDPKVYAAQYFSVMSLMNAYVVINGYNQLIREQRGEYSKKTLADGTAAPKYFWWIQDEADDVINYTNPLGVSFADKMMQQQRKNYFGLFMIFPGLKNVLPTGQQQDSEAARAMADFFNRFQNHHIGRLPEDDKNRYASVTSRTDATPEQLNSLPMLQVGQFLLILRGFQSIFITAHRPSNDELRLYGGGI</sequence>
<organism evidence="1 2">
    <name type="scientific">Weissella cibaria</name>
    <dbReference type="NCBI Taxonomy" id="137591"/>
    <lineage>
        <taxon>Bacteria</taxon>
        <taxon>Bacillati</taxon>
        <taxon>Bacillota</taxon>
        <taxon>Bacilli</taxon>
        <taxon>Lactobacillales</taxon>
        <taxon>Lactobacillaceae</taxon>
        <taxon>Weissella</taxon>
    </lineage>
</organism>
<dbReference type="Proteomes" id="UP000032287">
    <property type="component" value="Unassembled WGS sequence"/>
</dbReference>
<name>A0A0D1LGZ3_9LACO</name>
<reference evidence="1 2" key="1">
    <citation type="journal article" date="2015" name="Microbiology (Mosc.)">
        <title>Genomics of the Weissella cibaria species with an examination of its metabolic traits.</title>
        <authorList>
            <person name="Lynch K.M."/>
            <person name="Lucid A."/>
            <person name="Arendt E.K."/>
            <person name="Sleator R.D."/>
            <person name="Lucey B."/>
            <person name="Coffey A."/>
        </authorList>
    </citation>
    <scope>NUCLEOTIDE SEQUENCE [LARGE SCALE GENOMIC DNA]</scope>
    <source>
        <strain evidence="1 2">MG1</strain>
    </source>
</reference>
<dbReference type="EMBL" id="JWHU01000034">
    <property type="protein sequence ID" value="KIU19780.1"/>
    <property type="molecule type" value="Genomic_DNA"/>
</dbReference>
<dbReference type="AlphaFoldDB" id="A0A0D1LGZ3"/>
<dbReference type="PATRIC" id="fig|137591.25.peg.1772"/>
<protein>
    <submittedName>
        <fullName evidence="1">Type-IV secretion system protein TraC</fullName>
    </submittedName>
</protein>
<dbReference type="SUPFAM" id="SSF52540">
    <property type="entry name" value="P-loop containing nucleoside triphosphate hydrolases"/>
    <property type="match status" value="1"/>
</dbReference>
<dbReference type="InterPro" id="IPR027417">
    <property type="entry name" value="P-loop_NTPase"/>
</dbReference>
<proteinExistence type="predicted"/>
<dbReference type="RefSeq" id="WP_043711965.1">
    <property type="nucleotide sequence ID" value="NZ_JALOCT010000001.1"/>
</dbReference>
<gene>
    <name evidence="1" type="ORF">QX99_01801</name>
</gene>
<evidence type="ECO:0000313" key="2">
    <source>
        <dbReference type="Proteomes" id="UP000032287"/>
    </source>
</evidence>
<keyword evidence="2" id="KW-1185">Reference proteome</keyword>